<evidence type="ECO:0000313" key="2">
    <source>
        <dbReference type="Proteomes" id="UP000255303"/>
    </source>
</evidence>
<accession>A0A379PLF9</accession>
<gene>
    <name evidence="1" type="ORF">NCTC10692_04919</name>
</gene>
<dbReference type="RefSeq" id="WP_083393730.1">
    <property type="nucleotide sequence ID" value="NZ_UGUV01000003.1"/>
</dbReference>
<dbReference type="EMBL" id="UGUV01000003">
    <property type="protein sequence ID" value="SUE72763.1"/>
    <property type="molecule type" value="Genomic_DNA"/>
</dbReference>
<evidence type="ECO:0000313" key="1">
    <source>
        <dbReference type="EMBL" id="SUE72763.1"/>
    </source>
</evidence>
<dbReference type="AlphaFoldDB" id="A0A379PLF9"/>
<dbReference type="Proteomes" id="UP000255303">
    <property type="component" value="Unassembled WGS sequence"/>
</dbReference>
<organism evidence="1 2">
    <name type="scientific">Ectopseudomonas oleovorans</name>
    <name type="common">Pseudomonas oleovorans</name>
    <dbReference type="NCBI Taxonomy" id="301"/>
    <lineage>
        <taxon>Bacteria</taxon>
        <taxon>Pseudomonadati</taxon>
        <taxon>Pseudomonadota</taxon>
        <taxon>Gammaproteobacteria</taxon>
        <taxon>Pseudomonadales</taxon>
        <taxon>Pseudomonadaceae</taxon>
        <taxon>Ectopseudomonas</taxon>
    </lineage>
</organism>
<name>A0A379PLF9_ECTOL</name>
<protein>
    <submittedName>
        <fullName evidence="1">Uncharacterized protein</fullName>
    </submittedName>
</protein>
<sequence>MNPTPWNIAYHSGMSSQSDFQACIKTGAPAGVVAGLLTTQQLFGAIPRFIREGGSLFIDSGAFSAFRKGEPMQWKRVFQVYGLVISTTEGSPKVSIVAPDVVADQPATFALWQEHRDLIRSWIDSGVRVIVPLQTGPMPADQLLQAAIELLGTDRFCAGIPSNEAAMSPAECSLLRHHDFHILGRVKLNDEVAAKVAALKANSPDANLTADANWLRSRTRKAGRLREAMPIQMFESRRTQAVTHLLREEGYVIGVEA</sequence>
<reference evidence="1 2" key="1">
    <citation type="submission" date="2018-06" db="EMBL/GenBank/DDBJ databases">
        <authorList>
            <consortium name="Pathogen Informatics"/>
            <person name="Doyle S."/>
        </authorList>
    </citation>
    <scope>NUCLEOTIDE SEQUENCE [LARGE SCALE GENOMIC DNA]</scope>
    <source>
        <strain evidence="1 2">NCTC10692</strain>
    </source>
</reference>
<proteinExistence type="predicted"/>